<reference evidence="1 2" key="1">
    <citation type="journal article" date="2022" name="bioRxiv">
        <title>Genomics of Preaxostyla Flagellates Illuminates Evolutionary Transitions and the Path Towards Mitochondrial Loss.</title>
        <authorList>
            <person name="Novak L.V.F."/>
            <person name="Treitli S.C."/>
            <person name="Pyrih J."/>
            <person name="Halakuc P."/>
            <person name="Pipaliya S.V."/>
            <person name="Vacek V."/>
            <person name="Brzon O."/>
            <person name="Soukal P."/>
            <person name="Eme L."/>
            <person name="Dacks J.B."/>
            <person name="Karnkowska A."/>
            <person name="Elias M."/>
            <person name="Hampl V."/>
        </authorList>
    </citation>
    <scope>NUCLEOTIDE SEQUENCE [LARGE SCALE GENOMIC DNA]</scope>
    <source>
        <strain evidence="1">NAU3</strain>
        <tissue evidence="1">Gut</tissue>
    </source>
</reference>
<sequence length="127" mass="14758">MIIQSVDYSLRNETMMDNLVEIVEQCVDLASHGSLEDLNLTATADQFNHRENLVHNIQKWIVFWIYQSPTRVQSGKQMIEALLSEGFEDTLEQMEQNIKDDYYGHRLVEECQSITQLLGTKVTFTED</sequence>
<protein>
    <submittedName>
        <fullName evidence="1">Uncharacterized protein</fullName>
    </submittedName>
</protein>
<gene>
    <name evidence="1" type="ORF">BLNAU_4997</name>
</gene>
<comment type="caution">
    <text evidence="1">The sequence shown here is derived from an EMBL/GenBank/DDBJ whole genome shotgun (WGS) entry which is preliminary data.</text>
</comment>
<name>A0ABQ9Y8T3_9EUKA</name>
<dbReference type="Proteomes" id="UP001281761">
    <property type="component" value="Unassembled WGS sequence"/>
</dbReference>
<evidence type="ECO:0000313" key="2">
    <source>
        <dbReference type="Proteomes" id="UP001281761"/>
    </source>
</evidence>
<keyword evidence="2" id="KW-1185">Reference proteome</keyword>
<dbReference type="EMBL" id="JARBJD010000025">
    <property type="protein sequence ID" value="KAK2960114.1"/>
    <property type="molecule type" value="Genomic_DNA"/>
</dbReference>
<accession>A0ABQ9Y8T3</accession>
<proteinExistence type="predicted"/>
<evidence type="ECO:0000313" key="1">
    <source>
        <dbReference type="EMBL" id="KAK2960114.1"/>
    </source>
</evidence>
<organism evidence="1 2">
    <name type="scientific">Blattamonas nauphoetae</name>
    <dbReference type="NCBI Taxonomy" id="2049346"/>
    <lineage>
        <taxon>Eukaryota</taxon>
        <taxon>Metamonada</taxon>
        <taxon>Preaxostyla</taxon>
        <taxon>Oxymonadida</taxon>
        <taxon>Blattamonas</taxon>
    </lineage>
</organism>